<comment type="caution">
    <text evidence="1">The sequence shown here is derived from an EMBL/GenBank/DDBJ whole genome shotgun (WGS) entry which is preliminary data.</text>
</comment>
<evidence type="ECO:0000313" key="2">
    <source>
        <dbReference type="Proteomes" id="UP000322873"/>
    </source>
</evidence>
<keyword evidence="2" id="KW-1185">Reference proteome</keyword>
<dbReference type="EMBL" id="VICG01000016">
    <property type="protein sequence ID" value="KAA8564166.1"/>
    <property type="molecule type" value="Genomic_DNA"/>
</dbReference>
<reference evidence="1 2" key="1">
    <citation type="submission" date="2019-06" db="EMBL/GenBank/DDBJ databases">
        <title>Genome Sequence of the Brown Rot Fungal Pathogen Monilinia fructicola.</title>
        <authorList>
            <person name="De Miccolis Angelini R.M."/>
            <person name="Landi L."/>
            <person name="Abate D."/>
            <person name="Pollastro S."/>
            <person name="Romanazzi G."/>
            <person name="Faretra F."/>
        </authorList>
    </citation>
    <scope>NUCLEOTIDE SEQUENCE [LARGE SCALE GENOMIC DNA]</scope>
    <source>
        <strain evidence="1 2">Mfrc123</strain>
    </source>
</reference>
<gene>
    <name evidence="1" type="ORF">EYC84_012142</name>
</gene>
<evidence type="ECO:0000313" key="1">
    <source>
        <dbReference type="EMBL" id="KAA8564166.1"/>
    </source>
</evidence>
<dbReference type="AlphaFoldDB" id="A0A5M9J932"/>
<accession>A0A5M9J932</accession>
<protein>
    <submittedName>
        <fullName evidence="1">Uncharacterized protein</fullName>
    </submittedName>
</protein>
<organism evidence="1 2">
    <name type="scientific">Monilinia fructicola</name>
    <name type="common">Brown rot fungus</name>
    <name type="synonym">Ciboria fructicola</name>
    <dbReference type="NCBI Taxonomy" id="38448"/>
    <lineage>
        <taxon>Eukaryota</taxon>
        <taxon>Fungi</taxon>
        <taxon>Dikarya</taxon>
        <taxon>Ascomycota</taxon>
        <taxon>Pezizomycotina</taxon>
        <taxon>Leotiomycetes</taxon>
        <taxon>Helotiales</taxon>
        <taxon>Sclerotiniaceae</taxon>
        <taxon>Monilinia</taxon>
    </lineage>
</organism>
<proteinExistence type="predicted"/>
<name>A0A5M9J932_MONFR</name>
<sequence>MAPPKAPCCRILTARLKEQSRIRSQKKDLCIALLSPTVYLQNTPTRTPYGKKELIKAELLGIDSPDKVTKRTVKRKNPSHGIPFLYLPYPHPHSHPHQPQSDALQFPLMEVSHHPRILSVYSLPLS</sequence>
<dbReference type="Proteomes" id="UP000322873">
    <property type="component" value="Unassembled WGS sequence"/>
</dbReference>